<accession>A0A2V0P8J6</accession>
<dbReference type="Pfam" id="PF03962">
    <property type="entry name" value="Mnd1"/>
    <property type="match status" value="1"/>
</dbReference>
<dbReference type="STRING" id="307507.A0A2V0P8J6"/>
<keyword evidence="4 5" id="KW-0539">Nucleus</keyword>
<dbReference type="InterPro" id="IPR005647">
    <property type="entry name" value="Mnd1"/>
</dbReference>
<dbReference type="Proteomes" id="UP000247498">
    <property type="component" value="Unassembled WGS sequence"/>
</dbReference>
<evidence type="ECO:0000256" key="4">
    <source>
        <dbReference type="ARBA" id="ARBA00023242"/>
    </source>
</evidence>
<evidence type="ECO:0000256" key="6">
    <source>
        <dbReference type="SAM" id="Coils"/>
    </source>
</evidence>
<evidence type="ECO:0000256" key="2">
    <source>
        <dbReference type="ARBA" id="ARBA00005981"/>
    </source>
</evidence>
<dbReference type="InterPro" id="IPR040661">
    <property type="entry name" value="LZ3wCH"/>
</dbReference>
<dbReference type="AlphaFoldDB" id="A0A2V0P8J6"/>
<dbReference type="GO" id="GO:0007131">
    <property type="term" value="P:reciprocal meiotic recombination"/>
    <property type="evidence" value="ECO:0007669"/>
    <property type="project" value="InterPro"/>
</dbReference>
<evidence type="ECO:0000256" key="5">
    <source>
        <dbReference type="PIRNR" id="PIRNR026991"/>
    </source>
</evidence>
<dbReference type="PIRSF" id="PIRSF026991">
    <property type="entry name" value="Mnd1"/>
    <property type="match status" value="1"/>
</dbReference>
<gene>
    <name evidence="9" type="ORF">Rsub_06610</name>
</gene>
<reference evidence="9 10" key="1">
    <citation type="journal article" date="2018" name="Sci. Rep.">
        <title>Raphidocelis subcapitata (=Pseudokirchneriella subcapitata) provides an insight into genome evolution and environmental adaptations in the Sphaeropleales.</title>
        <authorList>
            <person name="Suzuki S."/>
            <person name="Yamaguchi H."/>
            <person name="Nakajima N."/>
            <person name="Kawachi M."/>
        </authorList>
    </citation>
    <scope>NUCLEOTIDE SEQUENCE [LARGE SCALE GENOMIC DNA]</scope>
    <source>
        <strain evidence="9 10">NIES-35</strain>
    </source>
</reference>
<feature type="domain" description="Leucine zipper with capping helix" evidence="8">
    <location>
        <begin position="149"/>
        <end position="205"/>
    </location>
</feature>
<dbReference type="InParanoid" id="A0A2V0P8J6"/>
<sequence length="207" mass="23095">MSKKRGLSLEEKRDKVLEVFLESADVFLLKDVEKIASRRGVVLQSVKEVLQSLVDDDLVHCEKIGISNFFWSFPAEASTKISSDIQRTKEQLAAAQARRAEVAAAVEAAKEGKEDSDDRAALAAEAQRLQALLAEQDAELRQYQDSDPEAVAAMRTSTKVAQEAANRSLDNVYALLSWCRKRFEGREADIAAFFADQGFNENLEYFT</sequence>
<feature type="coiled-coil region" evidence="6">
    <location>
        <begin position="85"/>
        <end position="146"/>
    </location>
</feature>
<evidence type="ECO:0000259" key="8">
    <source>
        <dbReference type="Pfam" id="PF18517"/>
    </source>
</evidence>
<dbReference type="FunCoup" id="A0A2V0P8J6">
    <property type="interactions" value="602"/>
</dbReference>
<evidence type="ECO:0000256" key="3">
    <source>
        <dbReference type="ARBA" id="ARBA00023054"/>
    </source>
</evidence>
<name>A0A2V0P8J6_9CHLO</name>
<protein>
    <recommendedName>
        <fullName evidence="5">Meiotic nuclear division protein 1 homolog</fullName>
    </recommendedName>
</protein>
<evidence type="ECO:0000313" key="9">
    <source>
        <dbReference type="EMBL" id="GBF93477.1"/>
    </source>
</evidence>
<evidence type="ECO:0000313" key="10">
    <source>
        <dbReference type="Proteomes" id="UP000247498"/>
    </source>
</evidence>
<feature type="domain" description="Mnd1 HTH" evidence="7">
    <location>
        <begin position="16"/>
        <end position="74"/>
    </location>
</feature>
<comment type="similarity">
    <text evidence="2 5">Belongs to the MND1 family.</text>
</comment>
<dbReference type="InterPro" id="IPR040453">
    <property type="entry name" value="Mnd1_HTH"/>
</dbReference>
<dbReference type="GO" id="GO:0005634">
    <property type="term" value="C:nucleus"/>
    <property type="evidence" value="ECO:0007669"/>
    <property type="project" value="UniProtKB-SubCell"/>
</dbReference>
<comment type="subcellular location">
    <subcellularLocation>
        <location evidence="1 5">Nucleus</location>
    </subcellularLocation>
</comment>
<proteinExistence type="inferred from homology"/>
<keyword evidence="3 6" id="KW-0175">Coiled coil</keyword>
<evidence type="ECO:0000256" key="1">
    <source>
        <dbReference type="ARBA" id="ARBA00004123"/>
    </source>
</evidence>
<dbReference type="OrthoDB" id="273345at2759"/>
<dbReference type="Pfam" id="PF18517">
    <property type="entry name" value="LZ3wCH"/>
    <property type="match status" value="1"/>
</dbReference>
<keyword evidence="10" id="KW-1185">Reference proteome</keyword>
<evidence type="ECO:0000259" key="7">
    <source>
        <dbReference type="Pfam" id="PF03962"/>
    </source>
</evidence>
<dbReference type="GO" id="GO:0003690">
    <property type="term" value="F:double-stranded DNA binding"/>
    <property type="evidence" value="ECO:0007669"/>
    <property type="project" value="InterPro"/>
</dbReference>
<organism evidence="9 10">
    <name type="scientific">Raphidocelis subcapitata</name>
    <dbReference type="NCBI Taxonomy" id="307507"/>
    <lineage>
        <taxon>Eukaryota</taxon>
        <taxon>Viridiplantae</taxon>
        <taxon>Chlorophyta</taxon>
        <taxon>core chlorophytes</taxon>
        <taxon>Chlorophyceae</taxon>
        <taxon>CS clade</taxon>
        <taxon>Sphaeropleales</taxon>
        <taxon>Selenastraceae</taxon>
        <taxon>Raphidocelis</taxon>
    </lineage>
</organism>
<comment type="caution">
    <text evidence="9">The sequence shown here is derived from an EMBL/GenBank/DDBJ whole genome shotgun (WGS) entry which is preliminary data.</text>
</comment>
<comment type="function">
    <text evidence="5">Required for proper homologous chromosome pairing and efficient cross-over and intragenic recombination during meiosis.</text>
</comment>
<dbReference type="EMBL" id="BDRX01000041">
    <property type="protein sequence ID" value="GBF93477.1"/>
    <property type="molecule type" value="Genomic_DNA"/>
</dbReference>